<dbReference type="KEGG" id="mya:MORIYA_4235"/>
<proteinExistence type="predicted"/>
<dbReference type="EMBL" id="LS483250">
    <property type="protein sequence ID" value="SQD80687.1"/>
    <property type="molecule type" value="Genomic_DNA"/>
</dbReference>
<reference evidence="2" key="1">
    <citation type="submission" date="2018-05" db="EMBL/GenBank/DDBJ databases">
        <authorList>
            <person name="Cea G.-C."/>
            <person name="William W."/>
        </authorList>
    </citation>
    <scope>NUCLEOTIDE SEQUENCE [LARGE SCALE GENOMIC DNA]</scope>
    <source>
        <strain evidence="2">DB21MT 5</strain>
    </source>
</reference>
<evidence type="ECO:0000313" key="2">
    <source>
        <dbReference type="Proteomes" id="UP000250163"/>
    </source>
</evidence>
<accession>A0A330LUK7</accession>
<name>A0A330LUK7_9GAMM</name>
<dbReference type="Proteomes" id="UP000250163">
    <property type="component" value="Chromosome MORIYA"/>
</dbReference>
<protein>
    <submittedName>
        <fullName evidence="1">Uncharacterized protein</fullName>
    </submittedName>
</protein>
<keyword evidence="2" id="KW-1185">Reference proteome</keyword>
<gene>
    <name evidence="1" type="ORF">MORIYA_4235</name>
</gene>
<sequence>MYNASIKDTTPKFLHIIFDAAEITKVAIQFTNGLYRNSVVYN</sequence>
<dbReference type="AlphaFoldDB" id="A0A330LUK7"/>
<organism evidence="1 2">
    <name type="scientific">Moritella yayanosii</name>
    <dbReference type="NCBI Taxonomy" id="69539"/>
    <lineage>
        <taxon>Bacteria</taxon>
        <taxon>Pseudomonadati</taxon>
        <taxon>Pseudomonadota</taxon>
        <taxon>Gammaproteobacteria</taxon>
        <taxon>Alteromonadales</taxon>
        <taxon>Moritellaceae</taxon>
        <taxon>Moritella</taxon>
    </lineage>
</organism>
<evidence type="ECO:0000313" key="1">
    <source>
        <dbReference type="EMBL" id="SQD80687.1"/>
    </source>
</evidence>